<dbReference type="Proteomes" id="UP001602013">
    <property type="component" value="Unassembled WGS sequence"/>
</dbReference>
<dbReference type="InterPro" id="IPR046264">
    <property type="entry name" value="DUF6297"/>
</dbReference>
<organism evidence="2 3">
    <name type="scientific">Microtetraspora malaysiensis</name>
    <dbReference type="NCBI Taxonomy" id="161358"/>
    <lineage>
        <taxon>Bacteria</taxon>
        <taxon>Bacillati</taxon>
        <taxon>Actinomycetota</taxon>
        <taxon>Actinomycetes</taxon>
        <taxon>Streptosporangiales</taxon>
        <taxon>Streptosporangiaceae</taxon>
        <taxon>Microtetraspora</taxon>
    </lineage>
</organism>
<sequence length="505" mass="50736">MNALASARAIIHSPRAKRKRTWQDRYTLVLAIVVLGAVAAEPLSRVWNRIVAPAATTDPATIGTGLGLVVLAYTGLIALARLVGPIAVSPADAAWLVPSPLTRRAVLRPAALRLLVASVVAGAVLGVTVLAVLGVPDLATLRVAGAVLIAVAACVGGAAAAVLAQRGDPESDWLGVALAALAALAIVAGLAAASGAALPWRSLLTTLPRIPASTLVGAAVAACLAATGLAVRAWRALSGFPSRAVIASSARVGQATDAIVTLDPGLLTWIAEDNHWRARRLRSRPWPRLPAPLALAWAEARRLGRRPARLAALLAAAAFPALAAVATGGITPPVAVALLAGALTAAASATAVARRDSENPTLIRMTGASQQAARAARAIAPALLAAGWLAVALAALGLVGPGVAAGASWWAFPPLCAPPIAVAALRMAGRGPIDHSLPVLDTPGGPVPLGPLFWGFTGIDVAVLGCAPALAALLLQPAQTAGFLTAQAVATVLTVGGFLLRGRRT</sequence>
<protein>
    <submittedName>
        <fullName evidence="2">DUF6297 family protein</fullName>
    </submittedName>
</protein>
<evidence type="ECO:0000313" key="2">
    <source>
        <dbReference type="EMBL" id="MFF3667671.1"/>
    </source>
</evidence>
<feature type="transmembrane region" description="Helical" evidence="1">
    <location>
        <begin position="336"/>
        <end position="354"/>
    </location>
</feature>
<accession>A0ABW6SRW4</accession>
<feature type="transmembrane region" description="Helical" evidence="1">
    <location>
        <begin position="210"/>
        <end position="234"/>
    </location>
</feature>
<keyword evidence="1" id="KW-1133">Transmembrane helix</keyword>
<evidence type="ECO:0000256" key="1">
    <source>
        <dbReference type="SAM" id="Phobius"/>
    </source>
</evidence>
<reference evidence="2 3" key="1">
    <citation type="submission" date="2024-10" db="EMBL/GenBank/DDBJ databases">
        <title>The Natural Products Discovery Center: Release of the First 8490 Sequenced Strains for Exploring Actinobacteria Biosynthetic Diversity.</title>
        <authorList>
            <person name="Kalkreuter E."/>
            <person name="Kautsar S.A."/>
            <person name="Yang D."/>
            <person name="Bader C.D."/>
            <person name="Teijaro C.N."/>
            <person name="Fluegel L."/>
            <person name="Davis C.M."/>
            <person name="Simpson J.R."/>
            <person name="Lauterbach L."/>
            <person name="Steele A.D."/>
            <person name="Gui C."/>
            <person name="Meng S."/>
            <person name="Li G."/>
            <person name="Viehrig K."/>
            <person name="Ye F."/>
            <person name="Su P."/>
            <person name="Kiefer A.F."/>
            <person name="Nichols A."/>
            <person name="Cepeda A.J."/>
            <person name="Yan W."/>
            <person name="Fan B."/>
            <person name="Jiang Y."/>
            <person name="Adhikari A."/>
            <person name="Zheng C.-J."/>
            <person name="Schuster L."/>
            <person name="Cowan T.M."/>
            <person name="Smanski M.J."/>
            <person name="Chevrette M.G."/>
            <person name="De Carvalho L.P.S."/>
            <person name="Shen B."/>
        </authorList>
    </citation>
    <scope>NUCLEOTIDE SEQUENCE [LARGE SCALE GENOMIC DNA]</scope>
    <source>
        <strain evidence="2 3">NPDC002173</strain>
    </source>
</reference>
<feature type="transmembrane region" description="Helical" evidence="1">
    <location>
        <begin position="176"/>
        <end position="198"/>
    </location>
</feature>
<feature type="transmembrane region" description="Helical" evidence="1">
    <location>
        <begin position="375"/>
        <end position="398"/>
    </location>
</feature>
<dbReference type="RefSeq" id="WP_387412752.1">
    <property type="nucleotide sequence ID" value="NZ_JBIASD010000011.1"/>
</dbReference>
<keyword evidence="1" id="KW-0472">Membrane</keyword>
<gene>
    <name evidence="2" type="ORF">ACFYXI_18905</name>
</gene>
<feature type="transmembrane region" description="Helical" evidence="1">
    <location>
        <begin position="310"/>
        <end position="330"/>
    </location>
</feature>
<feature type="transmembrane region" description="Helical" evidence="1">
    <location>
        <begin position="141"/>
        <end position="164"/>
    </location>
</feature>
<name>A0ABW6SRW4_9ACTN</name>
<proteinExistence type="predicted"/>
<keyword evidence="1" id="KW-0812">Transmembrane</keyword>
<comment type="caution">
    <text evidence="2">The sequence shown here is derived from an EMBL/GenBank/DDBJ whole genome shotgun (WGS) entry which is preliminary data.</text>
</comment>
<evidence type="ECO:0000313" key="3">
    <source>
        <dbReference type="Proteomes" id="UP001602013"/>
    </source>
</evidence>
<keyword evidence="3" id="KW-1185">Reference proteome</keyword>
<feature type="transmembrane region" description="Helical" evidence="1">
    <location>
        <begin position="110"/>
        <end position="135"/>
    </location>
</feature>
<feature type="transmembrane region" description="Helical" evidence="1">
    <location>
        <begin position="64"/>
        <end position="89"/>
    </location>
</feature>
<feature type="transmembrane region" description="Helical" evidence="1">
    <location>
        <begin position="481"/>
        <end position="500"/>
    </location>
</feature>
<dbReference type="EMBL" id="JBIASD010000011">
    <property type="protein sequence ID" value="MFF3667671.1"/>
    <property type="molecule type" value="Genomic_DNA"/>
</dbReference>
<feature type="transmembrane region" description="Helical" evidence="1">
    <location>
        <begin position="449"/>
        <end position="475"/>
    </location>
</feature>
<dbReference type="Pfam" id="PF19814">
    <property type="entry name" value="DUF6297"/>
    <property type="match status" value="1"/>
</dbReference>